<dbReference type="InterPro" id="IPR051317">
    <property type="entry name" value="Gfo/Idh/MocA_oxidoreduct"/>
</dbReference>
<dbReference type="InterPro" id="IPR036291">
    <property type="entry name" value="NAD(P)-bd_dom_sf"/>
</dbReference>
<dbReference type="Gene3D" id="3.30.360.10">
    <property type="entry name" value="Dihydrodipicolinate Reductase, domain 2"/>
    <property type="match status" value="1"/>
</dbReference>
<dbReference type="Gene3D" id="3.40.50.720">
    <property type="entry name" value="NAD(P)-binding Rossmann-like Domain"/>
    <property type="match status" value="1"/>
</dbReference>
<evidence type="ECO:0000313" key="3">
    <source>
        <dbReference type="EMBL" id="SDM44886.1"/>
    </source>
</evidence>
<sequence>MLKIGIIGLGDIAQKAYLPFLCSKHLELHLFTRDQDRLSAIGNQYRLKNLHFSLESILNSGIQGAFVHTATESHEYIVEQLLLHNIHVYVDKPITYHYSSAKRLVELAQSKGLILMVGFNRRYAPAYMELKKVMDPNMIILQKNRHSLPADVRTFVFDDFIHVVDTMLYLFTYPVKEIIVRGMQNKGLLLHVVVQLIADNGAIAIAVMNRDSGTLEEKVEVFSAEEKKTVCNLTDLKINRNKTEISAGINDWESTLSKRGFEHIVADFLQAVESGGSTRFSMQDALLTHEMCERIVSELVSS</sequence>
<dbReference type="InterPro" id="IPR048477">
    <property type="entry name" value="YceM-like_C"/>
</dbReference>
<evidence type="ECO:0000259" key="1">
    <source>
        <dbReference type="Pfam" id="PF01408"/>
    </source>
</evidence>
<feature type="domain" description="YceM-like C-terminal" evidence="2">
    <location>
        <begin position="125"/>
        <end position="240"/>
    </location>
</feature>
<dbReference type="SUPFAM" id="SSF51735">
    <property type="entry name" value="NAD(P)-binding Rossmann-fold domains"/>
    <property type="match status" value="1"/>
</dbReference>
<gene>
    <name evidence="3" type="ORF">SAMN05421813_11285</name>
</gene>
<dbReference type="Pfam" id="PF21378">
    <property type="entry name" value="YceM-like_C"/>
    <property type="match status" value="1"/>
</dbReference>
<dbReference type="PANTHER" id="PTHR43708">
    <property type="entry name" value="CONSERVED EXPRESSED OXIDOREDUCTASE (EUROFUNG)"/>
    <property type="match status" value="1"/>
</dbReference>
<organism evidence="3 4">
    <name type="scientific">Daejeonella rubra</name>
    <dbReference type="NCBI Taxonomy" id="990371"/>
    <lineage>
        <taxon>Bacteria</taxon>
        <taxon>Pseudomonadati</taxon>
        <taxon>Bacteroidota</taxon>
        <taxon>Sphingobacteriia</taxon>
        <taxon>Sphingobacteriales</taxon>
        <taxon>Sphingobacteriaceae</taxon>
        <taxon>Daejeonella</taxon>
    </lineage>
</organism>
<keyword evidence="4" id="KW-1185">Reference proteome</keyword>
<protein>
    <submittedName>
        <fullName evidence="3">Virulence factor</fullName>
    </submittedName>
</protein>
<dbReference type="RefSeq" id="WP_090704551.1">
    <property type="nucleotide sequence ID" value="NZ_FNHH01000012.1"/>
</dbReference>
<accession>A0A1G9TB53</accession>
<dbReference type="SUPFAM" id="SSF55347">
    <property type="entry name" value="Glyceraldehyde-3-phosphate dehydrogenase-like, C-terminal domain"/>
    <property type="match status" value="1"/>
</dbReference>
<reference evidence="4" key="1">
    <citation type="submission" date="2016-10" db="EMBL/GenBank/DDBJ databases">
        <authorList>
            <person name="Varghese N."/>
            <person name="Submissions S."/>
        </authorList>
    </citation>
    <scope>NUCLEOTIDE SEQUENCE [LARGE SCALE GENOMIC DNA]</scope>
    <source>
        <strain evidence="4">DSM 24536</strain>
    </source>
</reference>
<dbReference type="EMBL" id="FNHH01000012">
    <property type="protein sequence ID" value="SDM44886.1"/>
    <property type="molecule type" value="Genomic_DNA"/>
</dbReference>
<dbReference type="PANTHER" id="PTHR43708:SF4">
    <property type="entry name" value="OXIDOREDUCTASE YCEM-RELATED"/>
    <property type="match status" value="1"/>
</dbReference>
<dbReference type="STRING" id="990371.SAMN05421813_11285"/>
<feature type="domain" description="Gfo/Idh/MocA-like oxidoreductase N-terminal" evidence="1">
    <location>
        <begin position="2"/>
        <end position="119"/>
    </location>
</feature>
<dbReference type="Proteomes" id="UP000199226">
    <property type="component" value="Unassembled WGS sequence"/>
</dbReference>
<evidence type="ECO:0000259" key="2">
    <source>
        <dbReference type="Pfam" id="PF21378"/>
    </source>
</evidence>
<dbReference type="OrthoDB" id="726883at2"/>
<dbReference type="InterPro" id="IPR000683">
    <property type="entry name" value="Gfo/Idh/MocA-like_OxRdtase_N"/>
</dbReference>
<dbReference type="GO" id="GO:0000166">
    <property type="term" value="F:nucleotide binding"/>
    <property type="evidence" value="ECO:0007669"/>
    <property type="project" value="InterPro"/>
</dbReference>
<dbReference type="AlphaFoldDB" id="A0A1G9TB53"/>
<name>A0A1G9TB53_9SPHI</name>
<evidence type="ECO:0000313" key="4">
    <source>
        <dbReference type="Proteomes" id="UP000199226"/>
    </source>
</evidence>
<dbReference type="Pfam" id="PF01408">
    <property type="entry name" value="GFO_IDH_MocA"/>
    <property type="match status" value="1"/>
</dbReference>
<proteinExistence type="predicted"/>